<comment type="caution">
    <text evidence="1">The sequence shown here is derived from an EMBL/GenBank/DDBJ whole genome shotgun (WGS) entry which is preliminary data.</text>
</comment>
<evidence type="ECO:0000313" key="1">
    <source>
        <dbReference type="EMBL" id="ROO83489.1"/>
    </source>
</evidence>
<keyword evidence="2" id="KW-1185">Reference proteome</keyword>
<dbReference type="Proteomes" id="UP000272400">
    <property type="component" value="Unassembled WGS sequence"/>
</dbReference>
<dbReference type="AlphaFoldDB" id="A0A3N1CQ96"/>
<reference evidence="1 2" key="1">
    <citation type="submission" date="2018-11" db="EMBL/GenBank/DDBJ databases">
        <title>Sequencing the genomes of 1000 actinobacteria strains.</title>
        <authorList>
            <person name="Klenk H.-P."/>
        </authorList>
    </citation>
    <scope>NUCLEOTIDE SEQUENCE [LARGE SCALE GENOMIC DNA]</scope>
    <source>
        <strain evidence="1 2">DSM 44254</strain>
    </source>
</reference>
<name>A0A3N1CQ96_9ACTN</name>
<evidence type="ECO:0000313" key="2">
    <source>
        <dbReference type="Proteomes" id="UP000272400"/>
    </source>
</evidence>
<dbReference type="OrthoDB" id="3207839at2"/>
<organism evidence="1 2">
    <name type="scientific">Actinocorallia herbida</name>
    <dbReference type="NCBI Taxonomy" id="58109"/>
    <lineage>
        <taxon>Bacteria</taxon>
        <taxon>Bacillati</taxon>
        <taxon>Actinomycetota</taxon>
        <taxon>Actinomycetes</taxon>
        <taxon>Streptosporangiales</taxon>
        <taxon>Thermomonosporaceae</taxon>
        <taxon>Actinocorallia</taxon>
    </lineage>
</organism>
<protein>
    <submittedName>
        <fullName evidence="1">Uncharacterized protein</fullName>
    </submittedName>
</protein>
<dbReference type="EMBL" id="RJKE01000001">
    <property type="protein sequence ID" value="ROO83489.1"/>
    <property type="molecule type" value="Genomic_DNA"/>
</dbReference>
<accession>A0A3N1CQ96</accession>
<gene>
    <name evidence="1" type="ORF">EDD29_0992</name>
</gene>
<sequence>MLLVKENPDLVTHFCAQLGVKIPDGCAISLGSEDANDLRPVELTRDRTFVFTRPDGKVKFAVCLEVQLRKDGSREWAWPLYHARLRHDLRCPVAFIVITPDPAVANWCAAGFDLGRPGLVFRPLTCGPSGTESISTMEAAKENISLAALTAMDHGDDPANRPLLRNLCTAIDSLPDREKAARYYSLVAGSLSLFHPGCGWADHSMAAGSRNGLKR</sequence>
<dbReference type="RefSeq" id="WP_123662703.1">
    <property type="nucleotide sequence ID" value="NZ_RJKE01000001.1"/>
</dbReference>
<proteinExistence type="predicted"/>